<dbReference type="InterPro" id="IPR006121">
    <property type="entry name" value="HMA_dom"/>
</dbReference>
<accession>A0A6G1F268</accession>
<protein>
    <recommendedName>
        <fullName evidence="2">HMA domain-containing protein</fullName>
    </recommendedName>
</protein>
<proteinExistence type="predicted"/>
<reference evidence="3 4" key="1">
    <citation type="submission" date="2019-11" db="EMBL/GenBank/DDBJ databases">
        <title>Whole genome sequence of Oryza granulata.</title>
        <authorList>
            <person name="Li W."/>
        </authorList>
    </citation>
    <scope>NUCLEOTIDE SEQUENCE [LARGE SCALE GENOMIC DNA]</scope>
    <source>
        <strain evidence="4">cv. Menghai</strain>
        <tissue evidence="3">Leaf</tissue>
    </source>
</reference>
<dbReference type="PANTHER" id="PTHR46413">
    <property type="entry name" value="HEAVY METAL-ASSOCIATED ISOPRENYLATED PLANT PROTEIN 6"/>
    <property type="match status" value="1"/>
</dbReference>
<dbReference type="Gene3D" id="3.30.70.100">
    <property type="match status" value="1"/>
</dbReference>
<evidence type="ECO:0000259" key="2">
    <source>
        <dbReference type="PROSITE" id="PS50846"/>
    </source>
</evidence>
<feature type="domain" description="HMA" evidence="2">
    <location>
        <begin position="1"/>
        <end position="67"/>
    </location>
</feature>
<organism evidence="3 4">
    <name type="scientific">Oryza meyeriana var. granulata</name>
    <dbReference type="NCBI Taxonomy" id="110450"/>
    <lineage>
        <taxon>Eukaryota</taxon>
        <taxon>Viridiplantae</taxon>
        <taxon>Streptophyta</taxon>
        <taxon>Embryophyta</taxon>
        <taxon>Tracheophyta</taxon>
        <taxon>Spermatophyta</taxon>
        <taxon>Magnoliopsida</taxon>
        <taxon>Liliopsida</taxon>
        <taxon>Poales</taxon>
        <taxon>Poaceae</taxon>
        <taxon>BOP clade</taxon>
        <taxon>Oryzoideae</taxon>
        <taxon>Oryzeae</taxon>
        <taxon>Oryzinae</taxon>
        <taxon>Oryza</taxon>
        <taxon>Oryza meyeriana</taxon>
    </lineage>
</organism>
<dbReference type="EMBL" id="SPHZ02000002">
    <property type="protein sequence ID" value="KAF0930922.1"/>
    <property type="molecule type" value="Genomic_DNA"/>
</dbReference>
<name>A0A6G1F268_9ORYZ</name>
<dbReference type="InterPro" id="IPR044594">
    <property type="entry name" value="HIPP01/3/5/6"/>
</dbReference>
<comment type="caution">
    <text evidence="3">The sequence shown here is derived from an EMBL/GenBank/DDBJ whole genome shotgun (WGS) entry which is preliminary data.</text>
</comment>
<dbReference type="SUPFAM" id="SSF55008">
    <property type="entry name" value="HMA, heavy metal-associated domain"/>
    <property type="match status" value="1"/>
</dbReference>
<dbReference type="PANTHER" id="PTHR46413:SF4">
    <property type="entry name" value="HEAVY METAL-ASSOCIATED DOMAIN CONTAINING PROTEIN, EXPRESSED"/>
    <property type="match status" value="1"/>
</dbReference>
<dbReference type="InterPro" id="IPR036163">
    <property type="entry name" value="HMA_dom_sf"/>
</dbReference>
<feature type="compositionally biased region" description="Low complexity" evidence="1">
    <location>
        <begin position="152"/>
        <end position="161"/>
    </location>
</feature>
<dbReference type="GO" id="GO:0046872">
    <property type="term" value="F:metal ion binding"/>
    <property type="evidence" value="ECO:0007669"/>
    <property type="project" value="InterPro"/>
</dbReference>
<dbReference type="Pfam" id="PF00403">
    <property type="entry name" value="HMA"/>
    <property type="match status" value="1"/>
</dbReference>
<dbReference type="PRINTS" id="PR01217">
    <property type="entry name" value="PRICHEXTENSN"/>
</dbReference>
<sequence length="230" mass="23992">MAPVLLQMEVHCHGCAKKIEKAIKKIPGVTAVKAYVGEGQAGQVVVQGIAGAEVVKARLEAKLKKPVVIVSTGNEPPPTAPAAADPQAPPSPLPQTTGSSSAPINPPPAAQPQHAAPPAAQPQPAAPPAPPPQYAAAPAPPPQYAARPAPPQYGGQQAPPQYGAPPPQDYYYQAGANPYPLRYPPSYFSDDNPNGCSDCDAMQLSCDNTVSHGRDVTVQWCRCSSVRHRR</sequence>
<keyword evidence="4" id="KW-1185">Reference proteome</keyword>
<evidence type="ECO:0000313" key="4">
    <source>
        <dbReference type="Proteomes" id="UP000479710"/>
    </source>
</evidence>
<feature type="region of interest" description="Disordered" evidence="1">
    <location>
        <begin position="70"/>
        <end position="176"/>
    </location>
</feature>
<gene>
    <name evidence="3" type="ORF">E2562_037134</name>
</gene>
<evidence type="ECO:0000313" key="3">
    <source>
        <dbReference type="EMBL" id="KAF0930922.1"/>
    </source>
</evidence>
<dbReference type="Proteomes" id="UP000479710">
    <property type="component" value="Unassembled WGS sequence"/>
</dbReference>
<dbReference type="PROSITE" id="PS50846">
    <property type="entry name" value="HMA_2"/>
    <property type="match status" value="1"/>
</dbReference>
<feature type="compositionally biased region" description="Pro residues" evidence="1">
    <location>
        <begin position="119"/>
        <end position="151"/>
    </location>
</feature>
<evidence type="ECO:0000256" key="1">
    <source>
        <dbReference type="SAM" id="MobiDB-lite"/>
    </source>
</evidence>
<dbReference type="AlphaFoldDB" id="A0A6G1F268"/>